<accession>A0A9Y2MPQ5</accession>
<feature type="transmembrane region" description="Helical" evidence="1">
    <location>
        <begin position="129"/>
        <end position="162"/>
    </location>
</feature>
<gene>
    <name evidence="2" type="ORF">QRX50_33355</name>
</gene>
<evidence type="ECO:0000313" key="3">
    <source>
        <dbReference type="Proteomes" id="UP001236014"/>
    </source>
</evidence>
<proteinExistence type="predicted"/>
<name>A0A9Y2MPQ5_9PSEU</name>
<feature type="transmembrane region" description="Helical" evidence="1">
    <location>
        <begin position="259"/>
        <end position="280"/>
    </location>
</feature>
<feature type="transmembrane region" description="Helical" evidence="1">
    <location>
        <begin position="206"/>
        <end position="224"/>
    </location>
</feature>
<reference evidence="2 3" key="1">
    <citation type="submission" date="2023-06" db="EMBL/GenBank/DDBJ databases">
        <authorList>
            <person name="Oyuntsetseg B."/>
            <person name="Kim S.B."/>
        </authorList>
    </citation>
    <scope>NUCLEOTIDE SEQUENCE [LARGE SCALE GENOMIC DNA]</scope>
    <source>
        <strain evidence="2 3">2-15</strain>
    </source>
</reference>
<keyword evidence="1" id="KW-1133">Transmembrane helix</keyword>
<keyword evidence="3" id="KW-1185">Reference proteome</keyword>
<protein>
    <submittedName>
        <fullName evidence="2">Uncharacterized protein</fullName>
    </submittedName>
</protein>
<dbReference type="AlphaFoldDB" id="A0A9Y2MPQ5"/>
<dbReference type="RefSeq" id="WP_285967079.1">
    <property type="nucleotide sequence ID" value="NZ_CP127294.1"/>
</dbReference>
<evidence type="ECO:0000256" key="1">
    <source>
        <dbReference type="SAM" id="Phobius"/>
    </source>
</evidence>
<feature type="transmembrane region" description="Helical" evidence="1">
    <location>
        <begin position="24"/>
        <end position="44"/>
    </location>
</feature>
<evidence type="ECO:0000313" key="2">
    <source>
        <dbReference type="EMBL" id="WIX76330.1"/>
    </source>
</evidence>
<keyword evidence="1" id="KW-0812">Transmembrane</keyword>
<dbReference type="KEGG" id="acab:QRX50_33355"/>
<feature type="transmembrane region" description="Helical" evidence="1">
    <location>
        <begin position="168"/>
        <end position="194"/>
    </location>
</feature>
<feature type="transmembrane region" description="Helical" evidence="1">
    <location>
        <begin position="320"/>
        <end position="340"/>
    </location>
</feature>
<organism evidence="2 3">
    <name type="scientific">Amycolatopsis carbonis</name>
    <dbReference type="NCBI Taxonomy" id="715471"/>
    <lineage>
        <taxon>Bacteria</taxon>
        <taxon>Bacillati</taxon>
        <taxon>Actinomycetota</taxon>
        <taxon>Actinomycetes</taxon>
        <taxon>Pseudonocardiales</taxon>
        <taxon>Pseudonocardiaceae</taxon>
        <taxon>Amycolatopsis</taxon>
    </lineage>
</organism>
<feature type="transmembrane region" description="Helical" evidence="1">
    <location>
        <begin position="292"/>
        <end position="308"/>
    </location>
</feature>
<keyword evidence="1" id="KW-0472">Membrane</keyword>
<sequence>MASTSTTAPGDVEDARPAPRRHGVLALVVAVVSAGVFALFRHHLIDDTFITLSYARNLAFDGHWGLIELGTANTATSPLSVLVLAGFTLVVRDAVLAAAILYVLCQVVIAVGLARLGDRTGLPRWFSPLAVALLTVNPLLISSIGLEVEFGVAAVVALLVFSAERRPVLVGVATGVLVLIRVDLVLIAIVVVLLRARFWVGLGKSALAAVVVALPWFVFSWFVLGSAVPDTLIIKTLQKSWGAYGFSNGPALYEGVFPWAAWLSFLPAALGVVAFLGWLLTLVRRGPAARTLLPFVALVPAGVVHYLAYSRLHVPPYHWYYAPSIAVTTLFFAAAVAAVAGRAPAVSRWTAGAPAVLAAVGLVVVSAVFYVWGGLPRPFAPIMSNHTTTAQYERIGPELGRLVGGGTVRSGGEIGVLAYSCGCSIVDLFDDRGAVGPAITQREATMGSFGRKLVDLNFHHFDYGAVAVKPEYALVPTPVGGAAPGNVLAQWRIASPWAGEQVLYLVRGDGT</sequence>
<feature type="transmembrane region" description="Helical" evidence="1">
    <location>
        <begin position="352"/>
        <end position="372"/>
    </location>
</feature>
<dbReference type="EMBL" id="CP127294">
    <property type="protein sequence ID" value="WIX76330.1"/>
    <property type="molecule type" value="Genomic_DNA"/>
</dbReference>
<dbReference type="Proteomes" id="UP001236014">
    <property type="component" value="Chromosome"/>
</dbReference>
<feature type="transmembrane region" description="Helical" evidence="1">
    <location>
        <begin position="94"/>
        <end position="117"/>
    </location>
</feature>